<dbReference type="Gene3D" id="3.10.28.10">
    <property type="entry name" value="Homing endonucleases"/>
    <property type="match status" value="1"/>
</dbReference>
<dbReference type="SUPFAM" id="SSF56712">
    <property type="entry name" value="Prokaryotic type I DNA topoisomerase"/>
    <property type="match status" value="2"/>
</dbReference>
<dbReference type="SMART" id="SM00530">
    <property type="entry name" value="HTH_XRE"/>
    <property type="match status" value="1"/>
</dbReference>
<organism evidence="16 17">
    <name type="scientific">Candidatus Nealsonbacteria bacterium CG23_combo_of_CG06-09_8_20_14_all_37_18</name>
    <dbReference type="NCBI Taxonomy" id="1974720"/>
    <lineage>
        <taxon>Bacteria</taxon>
        <taxon>Candidatus Nealsoniibacteriota</taxon>
    </lineage>
</organism>
<evidence type="ECO:0000256" key="10">
    <source>
        <dbReference type="ARBA" id="ARBA00023125"/>
    </source>
</evidence>
<dbReference type="InterPro" id="IPR013825">
    <property type="entry name" value="Topo_IA_cen_sub2"/>
</dbReference>
<dbReference type="GO" id="GO:0008270">
    <property type="term" value="F:zinc ion binding"/>
    <property type="evidence" value="ECO:0007669"/>
    <property type="project" value="UniProtKB-KW"/>
</dbReference>
<comment type="similarity">
    <text evidence="2 12">Belongs to the type IA topoisomerase family.</text>
</comment>
<feature type="site" description="Interaction with DNA" evidence="12">
    <location>
        <position position="862"/>
    </location>
</feature>
<dbReference type="GO" id="GO:0003917">
    <property type="term" value="F:DNA topoisomerase type I (single strand cut, ATP-independent) activity"/>
    <property type="evidence" value="ECO:0007669"/>
    <property type="project" value="UniProtKB-UniRule"/>
</dbReference>
<dbReference type="InterPro" id="IPR003587">
    <property type="entry name" value="Hint_dom_N"/>
</dbReference>
<comment type="catalytic activity">
    <reaction evidence="1 12">
        <text>ATP-independent breakage of single-stranded DNA, followed by passage and rejoining.</text>
        <dbReference type="EC" id="5.6.2.1"/>
    </reaction>
</comment>
<dbReference type="PROSITE" id="PS50818">
    <property type="entry name" value="INTEIN_C_TER"/>
    <property type="match status" value="1"/>
</dbReference>
<dbReference type="SMART" id="SM00437">
    <property type="entry name" value="TOP1Ac"/>
    <property type="match status" value="1"/>
</dbReference>
<dbReference type="Gene3D" id="1.10.290.10">
    <property type="entry name" value="Topoisomerase I, domain 4"/>
    <property type="match status" value="1"/>
</dbReference>
<dbReference type="InterPro" id="IPR023405">
    <property type="entry name" value="Topo_IA_core_domain"/>
</dbReference>
<evidence type="ECO:0000313" key="17">
    <source>
        <dbReference type="Proteomes" id="UP000229952"/>
    </source>
</evidence>
<keyword evidence="8" id="KW-0651">Protein splicing</keyword>
<dbReference type="SUPFAM" id="SSF51294">
    <property type="entry name" value="Hedgehog/intein (Hint) domain"/>
    <property type="match status" value="1"/>
</dbReference>
<feature type="active site" description="O-(5'-phospho-DNA)-tyrosine intermediate" evidence="12">
    <location>
        <position position="860"/>
    </location>
</feature>
<evidence type="ECO:0000256" key="5">
    <source>
        <dbReference type="ARBA" id="ARBA00022813"/>
    </source>
</evidence>
<dbReference type="InterPro" id="IPR006142">
    <property type="entry name" value="INTEIN"/>
</dbReference>
<comment type="caution">
    <text evidence="16">The sequence shown here is derived from an EMBL/GenBank/DDBJ whole genome shotgun (WGS) entry which is preliminary data.</text>
</comment>
<dbReference type="Pfam" id="PF14528">
    <property type="entry name" value="LAGLIDADG_3"/>
    <property type="match status" value="1"/>
</dbReference>
<evidence type="ECO:0000256" key="8">
    <source>
        <dbReference type="ARBA" id="ARBA00023000"/>
    </source>
</evidence>
<dbReference type="GO" id="GO:0004519">
    <property type="term" value="F:endonuclease activity"/>
    <property type="evidence" value="ECO:0007669"/>
    <property type="project" value="InterPro"/>
</dbReference>
<dbReference type="PANTHER" id="PTHR42785">
    <property type="entry name" value="DNA TOPOISOMERASE, TYPE IA, CORE"/>
    <property type="match status" value="1"/>
</dbReference>
<evidence type="ECO:0000256" key="9">
    <source>
        <dbReference type="ARBA" id="ARBA00023029"/>
    </source>
</evidence>
<dbReference type="PROSITE" id="PS50943">
    <property type="entry name" value="HTH_CROC1"/>
    <property type="match status" value="1"/>
</dbReference>
<dbReference type="Gene3D" id="1.10.460.10">
    <property type="entry name" value="Topoisomerase I, domain 2"/>
    <property type="match status" value="1"/>
</dbReference>
<sequence length="1245" mass="143831">MQLVIVESPTKGRTISHYLGPNYKVLSSYGHVRDLPKDKFGIDIAKDFKPTYLLIPKAKKSVQIIKDLSNKASGVILASVDYEEPILIQCPDNVIRQFEVGTFIDEILEKKVDFSRFKVPAFNFKTQRVSFKSIKGVSRHPIKEKILEVELDYGRKIKITPSHSIFTKNEKDEIKLIAGKDLKIGDRLLVSLKLPRSYQKIKEIDLLKEVYQDQEFYKKVFINSPEVSQYRREKVLAPKSGNISQFQPRLILSPKLRRTLKRKREELGWSQKFLANKINCSQPHICELEKRESPTLTLGKRYLESLDLTLEKVIKNPGAKIAPSSIEMAIKNALENQWHDSRKSLTHTWQPLNRFSWKEIERNFKEDKEIKISRHNHLHLMPRFIPVNKDLMLFLGFFIAEGSYLGNAVRFSFGKKTLGGEKENIKKVKEISKRLFNLSPSDFEDRTSNSVVLNSSLVSFLIKNILEIKGRSENKEIPWIVFNVPWQLQLSFLEGLFLGDGSLNKSSISFNTTSPKLAQGTRFLFLQNDVLTSHSLAITKKRSRKSINYQVNICGKERLLKIKPIWEKHYKAKVLEKYLQWKGPKSGNKKNWSLVRNQKNDLGLLRIKSIKRVKPSKSFVYDFSVKGENFICGDGGVCAHNTDPDREGEAIAWHLTQILNLNSQKPYQRIVFHEITKSAIEEALKNPRDIDLNLVDAQQARRILDRIVGYKLSPFLWKKVARGLSAGRVQSVTVRLVVEREREIQNFIPQEYWTIVAHLKKLPEDGPRAAEFEALLVKKDGEVIPKLGIKTKKEAEKIVKDLKGAKYEVIDTEKKEIKRNPLPPFTTSTLQQTAWQRFRFPAKLTMRIAQQLYETGKITYHRTDSLNLSNLSLFAAKKFIVKNYGKEYWPGFLRKYKTKAKGAQEAHEAIRPTYPDRTPDKLKLDNQQTKLYDLIWRRFIACQMSQAVFDATAIDISAKNYIFRATGQILKFDGFLKVYPMKFEESGLPPLEKDEVLELIKLISSQHFTQPPSRYNEATLIKALEENGIGRPSTYASILSNIQEKNYIEKDEQRRFRPTEIGFVVNDLLVAHFPEIVDVGFTAKMEGDLDEIAEGQKKWVKVVKEFYAPFEKNLKQKYEEISKKDITEKPTEKTCPKCGAPLLIRLGKYGKFYACSKFPKCRYTESLEENILGIKCPECEKGEIVEKRTKKRKIFYACNQFPKCDFALWDKPTGEICPKCKSLLIQTKRGQIKCPNKECDYKVEK</sequence>
<dbReference type="SMART" id="SM00493">
    <property type="entry name" value="TOPRIM"/>
    <property type="match status" value="1"/>
</dbReference>
<evidence type="ECO:0000256" key="6">
    <source>
        <dbReference type="ARBA" id="ARBA00022833"/>
    </source>
</evidence>
<dbReference type="PROSITE" id="PS50819">
    <property type="entry name" value="INTEIN_ENDONUCLEASE"/>
    <property type="match status" value="1"/>
</dbReference>
<feature type="region of interest" description="Interaction with DNA" evidence="12">
    <location>
        <begin position="725"/>
        <end position="730"/>
    </location>
</feature>
<feature type="site" description="Interaction with DNA" evidence="12">
    <location>
        <position position="702"/>
    </location>
</feature>
<keyword evidence="6" id="KW-0862">Zinc</keyword>
<dbReference type="EC" id="5.6.2.1" evidence="12"/>
<dbReference type="Proteomes" id="UP000229952">
    <property type="component" value="Unassembled WGS sequence"/>
</dbReference>
<feature type="domain" description="HTH cro/C1-type" evidence="14">
    <location>
        <begin position="260"/>
        <end position="313"/>
    </location>
</feature>
<comment type="subunit">
    <text evidence="12">Monomer.</text>
</comment>
<dbReference type="InterPro" id="IPR003602">
    <property type="entry name" value="Topo_IA_DNA-bd_dom"/>
</dbReference>
<dbReference type="InterPro" id="IPR000380">
    <property type="entry name" value="Topo_IA"/>
</dbReference>
<dbReference type="Pfam" id="PF01751">
    <property type="entry name" value="Toprim"/>
    <property type="match status" value="1"/>
</dbReference>
<dbReference type="InterPro" id="IPR004042">
    <property type="entry name" value="Intein_endonuc_central"/>
</dbReference>
<dbReference type="Gene3D" id="2.70.20.10">
    <property type="entry name" value="Topoisomerase I, domain 3"/>
    <property type="match status" value="1"/>
</dbReference>
<dbReference type="InterPro" id="IPR036844">
    <property type="entry name" value="Hint_dom_sf"/>
</dbReference>
<dbReference type="GO" id="GO:0016539">
    <property type="term" value="P:intein-mediated protein splicing"/>
    <property type="evidence" value="ECO:0007669"/>
    <property type="project" value="InterPro"/>
</dbReference>
<keyword evidence="11 12" id="KW-0413">Isomerase</keyword>
<dbReference type="Gene3D" id="3.40.50.140">
    <property type="match status" value="2"/>
</dbReference>
<dbReference type="Pfam" id="PF14890">
    <property type="entry name" value="Intein_splicing"/>
    <property type="match status" value="1"/>
</dbReference>
<keyword evidence="3" id="KW-0479">Metal-binding</keyword>
<dbReference type="PROSITE" id="PS52039">
    <property type="entry name" value="TOPO_IA_2"/>
    <property type="match status" value="1"/>
</dbReference>
<evidence type="ECO:0000259" key="14">
    <source>
        <dbReference type="PROSITE" id="PS50943"/>
    </source>
</evidence>
<evidence type="ECO:0000256" key="11">
    <source>
        <dbReference type="ARBA" id="ARBA00023235"/>
    </source>
</evidence>
<feature type="domain" description="Topo IA-type catalytic" evidence="15">
    <location>
        <begin position="691"/>
        <end position="1114"/>
    </location>
</feature>
<dbReference type="NCBIfam" id="TIGR01445">
    <property type="entry name" value="intein_Nterm"/>
    <property type="match status" value="1"/>
</dbReference>
<feature type="site" description="Interaction with DNA" evidence="12">
    <location>
        <position position="710"/>
    </location>
</feature>
<dbReference type="HAMAP" id="MF_00952">
    <property type="entry name" value="Topoisom_1_prok"/>
    <property type="match status" value="1"/>
</dbReference>
<dbReference type="Pfam" id="PF01396">
    <property type="entry name" value="Zn_ribbon_Top1"/>
    <property type="match status" value="2"/>
</dbReference>
<keyword evidence="9 12" id="KW-0799">Topoisomerase</keyword>
<evidence type="ECO:0000256" key="4">
    <source>
        <dbReference type="ARBA" id="ARBA00022771"/>
    </source>
</evidence>
<dbReference type="PROSITE" id="PS50817">
    <property type="entry name" value="INTEIN_N_TER"/>
    <property type="match status" value="1"/>
</dbReference>
<dbReference type="PROSITE" id="PS00396">
    <property type="entry name" value="TOPO_IA_1"/>
    <property type="match status" value="1"/>
</dbReference>
<protein>
    <recommendedName>
        <fullName evidence="12">DNA topoisomerase 1</fullName>
        <ecNumber evidence="12">5.6.2.1</ecNumber>
    </recommendedName>
    <alternativeName>
        <fullName evidence="12">DNA topoisomerase I</fullName>
    </alternativeName>
</protein>
<feature type="site" description="Interaction with DNA" evidence="12">
    <location>
        <position position="701"/>
    </location>
</feature>
<dbReference type="CDD" id="cd00186">
    <property type="entry name" value="TOP1Ac"/>
    <property type="match status" value="1"/>
</dbReference>
<dbReference type="CDD" id="cd00081">
    <property type="entry name" value="Hint"/>
    <property type="match status" value="1"/>
</dbReference>
<feature type="site" description="Interaction with DNA" evidence="12">
    <location>
        <position position="31"/>
    </location>
</feature>
<keyword evidence="10 12" id="KW-0238">DNA-binding</keyword>
<evidence type="ECO:0000259" key="15">
    <source>
        <dbReference type="PROSITE" id="PS52039"/>
    </source>
</evidence>
<dbReference type="InterPro" id="IPR006141">
    <property type="entry name" value="Intein_N"/>
</dbReference>
<dbReference type="InterPro" id="IPR003601">
    <property type="entry name" value="Topo_IA_2"/>
</dbReference>
<dbReference type="InterPro" id="IPR010982">
    <property type="entry name" value="Lambda_DNA-bd_dom_sf"/>
</dbReference>
<dbReference type="SMART" id="SM00436">
    <property type="entry name" value="TOP1Bc"/>
    <property type="match status" value="1"/>
</dbReference>
<evidence type="ECO:0000313" key="16">
    <source>
        <dbReference type="EMBL" id="PIP24150.1"/>
    </source>
</evidence>
<feature type="site" description="Interaction with DNA" evidence="12">
    <location>
        <position position="717"/>
    </location>
</feature>
<dbReference type="GO" id="GO:0006265">
    <property type="term" value="P:DNA topological change"/>
    <property type="evidence" value="ECO:0007669"/>
    <property type="project" value="UniProtKB-UniRule"/>
</dbReference>
<dbReference type="InterPro" id="IPR013824">
    <property type="entry name" value="Topo_IA_cen_sub1"/>
</dbReference>
<proteinExistence type="inferred from homology"/>
<dbReference type="SUPFAM" id="SSF55608">
    <property type="entry name" value="Homing endonucleases"/>
    <property type="match status" value="1"/>
</dbReference>
<keyword evidence="4" id="KW-0863">Zinc-finger</keyword>
<dbReference type="CDD" id="cd00093">
    <property type="entry name" value="HTH_XRE"/>
    <property type="match status" value="1"/>
</dbReference>
<dbReference type="GO" id="GO:0003677">
    <property type="term" value="F:DNA binding"/>
    <property type="evidence" value="ECO:0007669"/>
    <property type="project" value="UniProtKB-KW"/>
</dbReference>
<name>A0A2G9YY33_9BACT</name>
<evidence type="ECO:0000256" key="2">
    <source>
        <dbReference type="ARBA" id="ARBA00009446"/>
    </source>
</evidence>
<dbReference type="InterPro" id="IPR005733">
    <property type="entry name" value="TopoI_bac-type"/>
</dbReference>
<dbReference type="Pfam" id="PF01131">
    <property type="entry name" value="Topoisom_bac"/>
    <property type="match status" value="1"/>
</dbReference>
<dbReference type="InterPro" id="IPR028612">
    <property type="entry name" value="Topoisom_1_IA"/>
</dbReference>
<gene>
    <name evidence="12" type="primary">topA</name>
    <name evidence="16" type="ORF">COX35_02350</name>
</gene>
<evidence type="ECO:0000256" key="3">
    <source>
        <dbReference type="ARBA" id="ARBA00022723"/>
    </source>
</evidence>
<dbReference type="InterPro" id="IPR030934">
    <property type="entry name" value="Intein_C"/>
</dbReference>
<dbReference type="NCBIfam" id="TIGR01051">
    <property type="entry name" value="topA_bact"/>
    <property type="match status" value="1"/>
</dbReference>
<dbReference type="GO" id="GO:0005694">
    <property type="term" value="C:chromosome"/>
    <property type="evidence" value="ECO:0007669"/>
    <property type="project" value="InterPro"/>
</dbReference>
<dbReference type="PRINTS" id="PR00417">
    <property type="entry name" value="PRTPISMRASEI"/>
</dbReference>
<dbReference type="InterPro" id="IPR001387">
    <property type="entry name" value="Cro/C1-type_HTH"/>
</dbReference>
<dbReference type="SUPFAM" id="SSF47413">
    <property type="entry name" value="lambda repressor-like DNA-binding domains"/>
    <property type="match status" value="1"/>
</dbReference>
<comment type="caution">
    <text evidence="12">Lacks conserved residue(s) required for the propagation of feature annotation.</text>
</comment>
<dbReference type="PRINTS" id="PR00379">
    <property type="entry name" value="INTEIN"/>
</dbReference>
<dbReference type="EMBL" id="PCRQ01000062">
    <property type="protein sequence ID" value="PIP24150.1"/>
    <property type="molecule type" value="Genomic_DNA"/>
</dbReference>
<keyword evidence="7" id="KW-0460">Magnesium</keyword>
<reference evidence="16 17" key="1">
    <citation type="submission" date="2017-09" db="EMBL/GenBank/DDBJ databases">
        <title>Depth-based differentiation of microbial function through sediment-hosted aquifers and enrichment of novel symbionts in the deep terrestrial subsurface.</title>
        <authorList>
            <person name="Probst A.J."/>
            <person name="Ladd B."/>
            <person name="Jarett J.K."/>
            <person name="Geller-Mcgrath D.E."/>
            <person name="Sieber C.M."/>
            <person name="Emerson J.B."/>
            <person name="Anantharaman K."/>
            <person name="Thomas B.C."/>
            <person name="Malmstrom R."/>
            <person name="Stieglmeier M."/>
            <person name="Klingl A."/>
            <person name="Woyke T."/>
            <person name="Ryan C.M."/>
            <person name="Banfield J.F."/>
        </authorList>
    </citation>
    <scope>NUCLEOTIDE SEQUENCE [LARGE SCALE GENOMIC DNA]</scope>
    <source>
        <strain evidence="16">CG23_combo_of_CG06-09_8_20_14_all_37_18</strain>
    </source>
</reference>
<dbReference type="Gene3D" id="1.10.260.40">
    <property type="entry name" value="lambda repressor-like DNA-binding domains"/>
    <property type="match status" value="1"/>
</dbReference>
<dbReference type="InterPro" id="IPR004860">
    <property type="entry name" value="LAGLIDADG_dom"/>
</dbReference>
<dbReference type="Gene3D" id="2.170.16.10">
    <property type="entry name" value="Hedgehog/Intein (Hint) domain"/>
    <property type="match status" value="2"/>
</dbReference>
<evidence type="ECO:0000256" key="7">
    <source>
        <dbReference type="ARBA" id="ARBA00022842"/>
    </source>
</evidence>
<dbReference type="InterPro" id="IPR023406">
    <property type="entry name" value="Topo_IA_AS"/>
</dbReference>
<dbReference type="AlphaFoldDB" id="A0A2G9YY33"/>
<dbReference type="InterPro" id="IPR013497">
    <property type="entry name" value="Topo_IA_cen"/>
</dbReference>
<dbReference type="InterPro" id="IPR013498">
    <property type="entry name" value="Topo_IA_Znf"/>
</dbReference>
<dbReference type="InterPro" id="IPR027434">
    <property type="entry name" value="Homing_endonucl"/>
</dbReference>
<dbReference type="InterPro" id="IPR006171">
    <property type="entry name" value="TOPRIM_dom"/>
</dbReference>
<keyword evidence="5" id="KW-0068">Autocatalytic cleavage</keyword>
<evidence type="ECO:0000259" key="13">
    <source>
        <dbReference type="PROSITE" id="PS50819"/>
    </source>
</evidence>
<dbReference type="PANTHER" id="PTHR42785:SF1">
    <property type="entry name" value="DNA TOPOISOMERASE"/>
    <property type="match status" value="1"/>
</dbReference>
<evidence type="ECO:0000256" key="12">
    <source>
        <dbReference type="HAMAP-Rule" id="MF_00952"/>
    </source>
</evidence>
<dbReference type="SMART" id="SM00306">
    <property type="entry name" value="HintN"/>
    <property type="match status" value="1"/>
</dbReference>
<accession>A0A2G9YY33</accession>
<feature type="domain" description="DOD-type homing endonuclease" evidence="13">
    <location>
        <begin position="394"/>
        <end position="530"/>
    </location>
</feature>
<dbReference type="Gene3D" id="3.30.65.10">
    <property type="entry name" value="Bacterial Topoisomerase I, domain 1"/>
    <property type="match status" value="1"/>
</dbReference>
<feature type="site" description="Interaction with DNA" evidence="12">
    <location>
        <position position="705"/>
    </location>
</feature>
<dbReference type="InterPro" id="IPR013826">
    <property type="entry name" value="Topo_IA_cen_sub3"/>
</dbReference>
<evidence type="ECO:0000256" key="1">
    <source>
        <dbReference type="ARBA" id="ARBA00000213"/>
    </source>
</evidence>
<comment type="function">
    <text evidence="12">Releases the supercoiling and torsional tension of DNA, which is introduced during the DNA replication and transcription, by transiently cleaving and rejoining one strand of the DNA duplex. Introduces a single-strand break via transesterification at a target site in duplex DNA. The scissile phosphodiester is attacked by the catalytic tyrosine of the enzyme, resulting in the formation of a DNA-(5'-phosphotyrosyl)-enzyme intermediate and the expulsion of a 3'-OH DNA strand. The free DNA strand then undergoes passage around the unbroken strand, thus removing DNA supercoils. Finally, in the religation step, the DNA 3'-OH attacks the covalent intermediate to expel the active-site tyrosine and restore the DNA phosphodiester backbone.</text>
</comment>
<dbReference type="Pfam" id="PF01381">
    <property type="entry name" value="HTH_3"/>
    <property type="match status" value="1"/>
</dbReference>